<name>A0A9D4QNP8_DREPO</name>
<protein>
    <submittedName>
        <fullName evidence="1">Uncharacterized protein</fullName>
    </submittedName>
</protein>
<reference evidence="1" key="2">
    <citation type="submission" date="2020-11" db="EMBL/GenBank/DDBJ databases">
        <authorList>
            <person name="McCartney M.A."/>
            <person name="Auch B."/>
            <person name="Kono T."/>
            <person name="Mallez S."/>
            <person name="Becker A."/>
            <person name="Gohl D.M."/>
            <person name="Silverstein K.A.T."/>
            <person name="Koren S."/>
            <person name="Bechman K.B."/>
            <person name="Herman A."/>
            <person name="Abrahante J.E."/>
            <person name="Garbe J."/>
        </authorList>
    </citation>
    <scope>NUCLEOTIDE SEQUENCE</scope>
    <source>
        <strain evidence="1">Duluth1</strain>
        <tissue evidence="1">Whole animal</tissue>
    </source>
</reference>
<evidence type="ECO:0000313" key="1">
    <source>
        <dbReference type="EMBL" id="KAH3836745.1"/>
    </source>
</evidence>
<keyword evidence="2" id="KW-1185">Reference proteome</keyword>
<proteinExistence type="predicted"/>
<organism evidence="1 2">
    <name type="scientific">Dreissena polymorpha</name>
    <name type="common">Zebra mussel</name>
    <name type="synonym">Mytilus polymorpha</name>
    <dbReference type="NCBI Taxonomy" id="45954"/>
    <lineage>
        <taxon>Eukaryota</taxon>
        <taxon>Metazoa</taxon>
        <taxon>Spiralia</taxon>
        <taxon>Lophotrochozoa</taxon>
        <taxon>Mollusca</taxon>
        <taxon>Bivalvia</taxon>
        <taxon>Autobranchia</taxon>
        <taxon>Heteroconchia</taxon>
        <taxon>Euheterodonta</taxon>
        <taxon>Imparidentia</taxon>
        <taxon>Neoheterodontei</taxon>
        <taxon>Myida</taxon>
        <taxon>Dreissenoidea</taxon>
        <taxon>Dreissenidae</taxon>
        <taxon>Dreissena</taxon>
    </lineage>
</organism>
<reference evidence="1" key="1">
    <citation type="journal article" date="2019" name="bioRxiv">
        <title>The Genome of the Zebra Mussel, Dreissena polymorpha: A Resource for Invasive Species Research.</title>
        <authorList>
            <person name="McCartney M.A."/>
            <person name="Auch B."/>
            <person name="Kono T."/>
            <person name="Mallez S."/>
            <person name="Zhang Y."/>
            <person name="Obille A."/>
            <person name="Becker A."/>
            <person name="Abrahante J.E."/>
            <person name="Garbe J."/>
            <person name="Badalamenti J.P."/>
            <person name="Herman A."/>
            <person name="Mangelson H."/>
            <person name="Liachko I."/>
            <person name="Sullivan S."/>
            <person name="Sone E.D."/>
            <person name="Koren S."/>
            <person name="Silverstein K.A.T."/>
            <person name="Beckman K.B."/>
            <person name="Gohl D.M."/>
        </authorList>
    </citation>
    <scope>NUCLEOTIDE SEQUENCE</scope>
    <source>
        <strain evidence="1">Duluth1</strain>
        <tissue evidence="1">Whole animal</tissue>
    </source>
</reference>
<dbReference type="AlphaFoldDB" id="A0A9D4QNP8"/>
<gene>
    <name evidence="1" type="ORF">DPMN_110120</name>
</gene>
<comment type="caution">
    <text evidence="1">The sequence shown here is derived from an EMBL/GenBank/DDBJ whole genome shotgun (WGS) entry which is preliminary data.</text>
</comment>
<evidence type="ECO:0000313" key="2">
    <source>
        <dbReference type="Proteomes" id="UP000828390"/>
    </source>
</evidence>
<dbReference type="Proteomes" id="UP000828390">
    <property type="component" value="Unassembled WGS sequence"/>
</dbReference>
<sequence>MKSFNSETQHHQTQPVHDMVEILDSEDEELQIALIESIGSSEAIVNLPDIQ</sequence>
<dbReference type="EMBL" id="JAIWYP010000004">
    <property type="protein sequence ID" value="KAH3836745.1"/>
    <property type="molecule type" value="Genomic_DNA"/>
</dbReference>
<accession>A0A9D4QNP8</accession>